<accession>A0A1H3V3L1</accession>
<dbReference type="OrthoDB" id="1914797at2"/>
<dbReference type="AlphaFoldDB" id="A0A1H3V3L1"/>
<dbReference type="EMBL" id="FNPI01000052">
    <property type="protein sequence ID" value="SDZ69177.1"/>
    <property type="molecule type" value="Genomic_DNA"/>
</dbReference>
<reference evidence="2" key="1">
    <citation type="submission" date="2016-10" db="EMBL/GenBank/DDBJ databases">
        <authorList>
            <person name="Varghese N."/>
            <person name="Submissions S."/>
        </authorList>
    </citation>
    <scope>NUCLEOTIDE SEQUENCE [LARGE SCALE GENOMIC DNA]</scope>
    <source>
        <strain evidence="2">SP</strain>
    </source>
</reference>
<evidence type="ECO:0000313" key="2">
    <source>
        <dbReference type="Proteomes" id="UP000198935"/>
    </source>
</evidence>
<proteinExistence type="predicted"/>
<gene>
    <name evidence="1" type="ORF">SAMN05421736_1522</name>
</gene>
<sequence length="137" mass="16054">MYRDLDILISAETTLDSWYDDGCIIASEIISEFSIRDWEELARNVHTKPLEWQKKLAYCLDTNCSIHELEMLISLLNTEDEELFEMCIDTLRSFTKTENKQMILENPFIIHRVNELIPKAGVATKRILQDFLINIQS</sequence>
<organism evidence="1 2">
    <name type="scientific">Evansella caseinilytica</name>
    <dbReference type="NCBI Taxonomy" id="1503961"/>
    <lineage>
        <taxon>Bacteria</taxon>
        <taxon>Bacillati</taxon>
        <taxon>Bacillota</taxon>
        <taxon>Bacilli</taxon>
        <taxon>Bacillales</taxon>
        <taxon>Bacillaceae</taxon>
        <taxon>Evansella</taxon>
    </lineage>
</organism>
<protein>
    <submittedName>
        <fullName evidence="1">Uncharacterized protein</fullName>
    </submittedName>
</protein>
<dbReference type="Proteomes" id="UP000198935">
    <property type="component" value="Unassembled WGS sequence"/>
</dbReference>
<name>A0A1H3V3L1_9BACI</name>
<evidence type="ECO:0000313" key="1">
    <source>
        <dbReference type="EMBL" id="SDZ69177.1"/>
    </source>
</evidence>
<keyword evidence="2" id="KW-1185">Reference proteome</keyword>
<dbReference type="STRING" id="1503961.SAMN05421736_1522"/>